<keyword evidence="3" id="KW-0288">FMN</keyword>
<dbReference type="InterPro" id="IPR001155">
    <property type="entry name" value="OxRdtase_FMN_N"/>
</dbReference>
<sequence length="369" mass="40903">MSKSENINLFTPLKIRDCVFQNRIGVPPMILFNAVDGKPQDIHLIQYGKYALDAYGFIIFESTAIEPNGRSTLKDCGIWSDDFIPDYKRITDFVHKYGSKIGIQLNHCGRKASGSVPSIEKRKGFITLSEGGWNVVGASSLKYSEDWNDTKELSINEIQNYIKLFVECAIRCVKSGFDFIEIHGAHGFLINQFISPLTNNRSDEYGGSFNNRIRFLKEVIIEVRKVIPNNMPLFVRLSCEDLCEGGITISDTINIVNEIKDLGVDLINCSGGGVVANQTIPSDPLFEVVYAKKVKESTGILTAAVGGICSSELANNLIENKEADVVLIGRAALRGAFYPRHAAADIGTDIPPYHQNISYATTPPRYCKY</sequence>
<name>A0A649UYW9_9STRA</name>
<evidence type="ECO:0000256" key="1">
    <source>
        <dbReference type="ARBA" id="ARBA00001917"/>
    </source>
</evidence>
<evidence type="ECO:0000259" key="6">
    <source>
        <dbReference type="Pfam" id="PF00724"/>
    </source>
</evidence>
<evidence type="ECO:0000256" key="3">
    <source>
        <dbReference type="ARBA" id="ARBA00022643"/>
    </source>
</evidence>
<protein>
    <submittedName>
        <fullName evidence="7">NADH-dependent flavin oxidoreductase</fullName>
    </submittedName>
</protein>
<dbReference type="PANTHER" id="PTHR43303">
    <property type="entry name" value="NADPH DEHYDROGENASE C23G7.10C-RELATED"/>
    <property type="match status" value="1"/>
</dbReference>
<dbReference type="AlphaFoldDB" id="A0A649UYW9"/>
<dbReference type="CDD" id="cd02932">
    <property type="entry name" value="OYE_YqiM_FMN"/>
    <property type="match status" value="1"/>
</dbReference>
<evidence type="ECO:0000256" key="5">
    <source>
        <dbReference type="ARBA" id="ARBA00023002"/>
    </source>
</evidence>
<dbReference type="InterPro" id="IPR044152">
    <property type="entry name" value="YqjM-like"/>
</dbReference>
<keyword evidence="5" id="KW-0560">Oxidoreductase</keyword>
<dbReference type="EMBL" id="MN167394">
    <property type="protein sequence ID" value="QGJ83569.1"/>
    <property type="molecule type" value="mRNA"/>
</dbReference>
<keyword evidence="2" id="KW-0285">Flavoprotein</keyword>
<organism evidence="7">
    <name type="scientific">Opalinidae sp</name>
    <dbReference type="NCBI Taxonomy" id="2059444"/>
    <lineage>
        <taxon>Eukaryota</taxon>
        <taxon>Sar</taxon>
        <taxon>Stramenopiles</taxon>
        <taxon>Bigyra</taxon>
        <taxon>Opalozoa</taxon>
        <taxon>Opalinata</taxon>
        <taxon>Opalinidae</taxon>
    </lineage>
</organism>
<feature type="domain" description="NADH:flavin oxidoreductase/NADH oxidase N-terminal" evidence="6">
    <location>
        <begin position="8"/>
        <end position="345"/>
    </location>
</feature>
<evidence type="ECO:0000256" key="4">
    <source>
        <dbReference type="ARBA" id="ARBA00022857"/>
    </source>
</evidence>
<dbReference type="GO" id="GO:0010181">
    <property type="term" value="F:FMN binding"/>
    <property type="evidence" value="ECO:0007669"/>
    <property type="project" value="InterPro"/>
</dbReference>
<accession>A0A649UYW9</accession>
<dbReference type="InterPro" id="IPR013785">
    <property type="entry name" value="Aldolase_TIM"/>
</dbReference>
<dbReference type="SUPFAM" id="SSF51395">
    <property type="entry name" value="FMN-linked oxidoreductases"/>
    <property type="match status" value="1"/>
</dbReference>
<comment type="cofactor">
    <cofactor evidence="1">
        <name>FMN</name>
        <dbReference type="ChEBI" id="CHEBI:58210"/>
    </cofactor>
</comment>
<evidence type="ECO:0000256" key="2">
    <source>
        <dbReference type="ARBA" id="ARBA00022630"/>
    </source>
</evidence>
<reference evidence="7" key="1">
    <citation type="journal article" date="2019" name="Mol. Biol. Evol.">
        <title>Ancient Adaptive Lateral Gene Transfers in the Symbiotic Opalina - Blastocystis Stramenopile Lineage.</title>
        <authorList>
            <person name="Yubuki N."/>
            <person name="Galindo L.J."/>
            <person name="Reboul G."/>
            <person name="Lopez-Garcia P."/>
            <person name="Brown M.W."/>
            <person name="Pollet N."/>
            <person name="Moreira D."/>
        </authorList>
    </citation>
    <scope>NUCLEOTIDE SEQUENCE</scope>
    <source>
        <strain evidence="7">Opal32</strain>
    </source>
</reference>
<dbReference type="Pfam" id="PF00724">
    <property type="entry name" value="Oxidored_FMN"/>
    <property type="match status" value="1"/>
</dbReference>
<dbReference type="Gene3D" id="3.20.20.70">
    <property type="entry name" value="Aldolase class I"/>
    <property type="match status" value="1"/>
</dbReference>
<keyword evidence="4" id="KW-0521">NADP</keyword>
<proteinExistence type="evidence at transcript level"/>
<evidence type="ECO:0000313" key="7">
    <source>
        <dbReference type="EMBL" id="QGJ83569.1"/>
    </source>
</evidence>
<dbReference type="GO" id="GO:0050661">
    <property type="term" value="F:NADP binding"/>
    <property type="evidence" value="ECO:0007669"/>
    <property type="project" value="InterPro"/>
</dbReference>
<dbReference type="PANTHER" id="PTHR43303:SF4">
    <property type="entry name" value="NADPH DEHYDROGENASE C23G7.10C-RELATED"/>
    <property type="match status" value="1"/>
</dbReference>
<dbReference type="GO" id="GO:0003959">
    <property type="term" value="F:NADPH dehydrogenase activity"/>
    <property type="evidence" value="ECO:0007669"/>
    <property type="project" value="InterPro"/>
</dbReference>